<feature type="domain" description="HD-GYP" evidence="6">
    <location>
        <begin position="505"/>
        <end position="702"/>
    </location>
</feature>
<dbReference type="SUPFAM" id="SSF55785">
    <property type="entry name" value="PYP-like sensor domain (PAS domain)"/>
    <property type="match status" value="2"/>
</dbReference>
<dbReference type="Gene3D" id="3.40.50.2300">
    <property type="match status" value="2"/>
</dbReference>
<feature type="domain" description="PAC" evidence="5">
    <location>
        <begin position="315"/>
        <end position="369"/>
    </location>
</feature>
<dbReference type="Pfam" id="PF13426">
    <property type="entry name" value="PAS_9"/>
    <property type="match status" value="1"/>
</dbReference>
<feature type="domain" description="PAS" evidence="4">
    <location>
        <begin position="384"/>
        <end position="452"/>
    </location>
</feature>
<dbReference type="PANTHER" id="PTHR45228:SF9">
    <property type="entry name" value="3'3'-CGAMP-SPECIFIC PHOSPHODIESTERASE 2"/>
    <property type="match status" value="1"/>
</dbReference>
<dbReference type="InterPro" id="IPR013655">
    <property type="entry name" value="PAS_fold_3"/>
</dbReference>
<dbReference type="InterPro" id="IPR001789">
    <property type="entry name" value="Sig_transdc_resp-reg_receiver"/>
</dbReference>
<dbReference type="PROSITE" id="PS50113">
    <property type="entry name" value="PAC"/>
    <property type="match status" value="2"/>
</dbReference>
<dbReference type="PROSITE" id="PS51832">
    <property type="entry name" value="HD_GYP"/>
    <property type="match status" value="1"/>
</dbReference>
<accession>A0AA94JVL2</accession>
<dbReference type="SMART" id="SM00086">
    <property type="entry name" value="PAC"/>
    <property type="match status" value="2"/>
</dbReference>
<dbReference type="FunFam" id="1.10.3210.10:FF:000018">
    <property type="entry name" value="Two-component system response regulator"/>
    <property type="match status" value="1"/>
</dbReference>
<dbReference type="CDD" id="cd00077">
    <property type="entry name" value="HDc"/>
    <property type="match status" value="1"/>
</dbReference>
<dbReference type="CDD" id="cd00130">
    <property type="entry name" value="PAS"/>
    <property type="match status" value="2"/>
</dbReference>
<feature type="domain" description="Response regulatory" evidence="3">
    <location>
        <begin position="1"/>
        <end position="103"/>
    </location>
</feature>
<keyword evidence="8" id="KW-1185">Reference proteome</keyword>
<dbReference type="Gene3D" id="1.10.3210.10">
    <property type="entry name" value="Hypothetical protein af1432"/>
    <property type="match status" value="1"/>
</dbReference>
<gene>
    <name evidence="7" type="ORF">CP963_09290</name>
</gene>
<dbReference type="SUPFAM" id="SSF109604">
    <property type="entry name" value="HD-domain/PDEase-like"/>
    <property type="match status" value="1"/>
</dbReference>
<comment type="caution">
    <text evidence="7">The sequence shown here is derived from an EMBL/GenBank/DDBJ whole genome shotgun (WGS) entry which is preliminary data.</text>
</comment>
<feature type="modified residue" description="4-aspartylphosphate" evidence="2">
    <location>
        <position position="40"/>
    </location>
</feature>
<dbReference type="SMART" id="SM00471">
    <property type="entry name" value="HDc"/>
    <property type="match status" value="1"/>
</dbReference>
<reference evidence="7 8" key="1">
    <citation type="submission" date="2017-09" db="EMBL/GenBank/DDBJ databases">
        <title>Genomics of the genus Arcobacter.</title>
        <authorList>
            <person name="Perez-Cataluna A."/>
            <person name="Figueras M.J."/>
            <person name="Salas-Masso N."/>
        </authorList>
    </citation>
    <scope>NUCLEOTIDE SEQUENCE [LARGE SCALE GENOMIC DNA]</scope>
    <source>
        <strain evidence="7 8">CECT 7834</strain>
    </source>
</reference>
<dbReference type="CDD" id="cd00156">
    <property type="entry name" value="REC"/>
    <property type="match status" value="2"/>
</dbReference>
<evidence type="ECO:0000259" key="4">
    <source>
        <dbReference type="PROSITE" id="PS50112"/>
    </source>
</evidence>
<feature type="domain" description="PAS" evidence="4">
    <location>
        <begin position="262"/>
        <end position="301"/>
    </location>
</feature>
<dbReference type="SMART" id="SM00448">
    <property type="entry name" value="REC"/>
    <property type="match status" value="2"/>
</dbReference>
<organism evidence="7 8">
    <name type="scientific">Arcobacter cloacae</name>
    <dbReference type="NCBI Taxonomy" id="1054034"/>
    <lineage>
        <taxon>Bacteria</taxon>
        <taxon>Pseudomonadati</taxon>
        <taxon>Campylobacterota</taxon>
        <taxon>Epsilonproteobacteria</taxon>
        <taxon>Campylobacterales</taxon>
        <taxon>Arcobacteraceae</taxon>
        <taxon>Arcobacter</taxon>
    </lineage>
</organism>
<evidence type="ECO:0000256" key="1">
    <source>
        <dbReference type="ARBA" id="ARBA00022801"/>
    </source>
</evidence>
<name>A0AA94JVL2_9BACT</name>
<evidence type="ECO:0000313" key="7">
    <source>
        <dbReference type="EMBL" id="RXI39962.1"/>
    </source>
</evidence>
<dbReference type="EMBL" id="NXII01000012">
    <property type="protein sequence ID" value="RXI39962.1"/>
    <property type="molecule type" value="Genomic_DNA"/>
</dbReference>
<feature type="modified residue" description="4-aspartylphosphate" evidence="2">
    <location>
        <position position="162"/>
    </location>
</feature>
<dbReference type="SMART" id="SM00091">
    <property type="entry name" value="PAS"/>
    <property type="match status" value="2"/>
</dbReference>
<dbReference type="InterPro" id="IPR000700">
    <property type="entry name" value="PAS-assoc_C"/>
</dbReference>
<dbReference type="PROSITE" id="PS50110">
    <property type="entry name" value="RESPONSE_REGULATORY"/>
    <property type="match status" value="2"/>
</dbReference>
<protein>
    <submittedName>
        <fullName evidence="7">Response regulator receiver protein</fullName>
    </submittedName>
</protein>
<dbReference type="GO" id="GO:0004112">
    <property type="term" value="F:cyclic-nucleotide phosphodiesterase activity"/>
    <property type="evidence" value="ECO:0007669"/>
    <property type="project" value="UniProtKB-ARBA"/>
</dbReference>
<dbReference type="InterPro" id="IPR000014">
    <property type="entry name" value="PAS"/>
</dbReference>
<dbReference type="InterPro" id="IPR052020">
    <property type="entry name" value="Cyclic_di-GMP/3'3'-cGAMP_PDE"/>
</dbReference>
<evidence type="ECO:0000256" key="2">
    <source>
        <dbReference type="PROSITE-ProRule" id="PRU00169"/>
    </source>
</evidence>
<keyword evidence="2" id="KW-0597">Phosphoprotein</keyword>
<feature type="domain" description="PAC" evidence="5">
    <location>
        <begin position="453"/>
        <end position="507"/>
    </location>
</feature>
<evidence type="ECO:0000259" key="5">
    <source>
        <dbReference type="PROSITE" id="PS50113"/>
    </source>
</evidence>
<dbReference type="Proteomes" id="UP000290378">
    <property type="component" value="Unassembled WGS sequence"/>
</dbReference>
<evidence type="ECO:0000259" key="6">
    <source>
        <dbReference type="PROSITE" id="PS51832"/>
    </source>
</evidence>
<dbReference type="SUPFAM" id="SSF52172">
    <property type="entry name" value="CheY-like"/>
    <property type="match status" value="2"/>
</dbReference>
<dbReference type="AlphaFoldDB" id="A0AA94JVL2"/>
<dbReference type="Gene3D" id="3.30.450.20">
    <property type="entry name" value="PAS domain"/>
    <property type="match status" value="2"/>
</dbReference>
<dbReference type="PROSITE" id="PS50112">
    <property type="entry name" value="PAS"/>
    <property type="match status" value="2"/>
</dbReference>
<dbReference type="PANTHER" id="PTHR45228">
    <property type="entry name" value="CYCLIC DI-GMP PHOSPHODIESTERASE TM_0186-RELATED"/>
    <property type="match status" value="1"/>
</dbReference>
<keyword evidence="1" id="KW-0378">Hydrolase</keyword>
<dbReference type="InterPro" id="IPR037522">
    <property type="entry name" value="HD_GYP_dom"/>
</dbReference>
<dbReference type="GO" id="GO:0000160">
    <property type="term" value="P:phosphorelay signal transduction system"/>
    <property type="evidence" value="ECO:0007669"/>
    <property type="project" value="InterPro"/>
</dbReference>
<dbReference type="InterPro" id="IPR001610">
    <property type="entry name" value="PAC"/>
</dbReference>
<feature type="domain" description="Response regulatory" evidence="3">
    <location>
        <begin position="113"/>
        <end position="229"/>
    </location>
</feature>
<dbReference type="NCBIfam" id="TIGR00229">
    <property type="entry name" value="sensory_box"/>
    <property type="match status" value="2"/>
</dbReference>
<evidence type="ECO:0000313" key="8">
    <source>
        <dbReference type="Proteomes" id="UP000290378"/>
    </source>
</evidence>
<dbReference type="Pfam" id="PF08447">
    <property type="entry name" value="PAS_3"/>
    <property type="match status" value="1"/>
</dbReference>
<dbReference type="InterPro" id="IPR035965">
    <property type="entry name" value="PAS-like_dom_sf"/>
</dbReference>
<dbReference type="GO" id="GO:0009214">
    <property type="term" value="P:cyclic nucleotide catabolic process"/>
    <property type="evidence" value="ECO:0007669"/>
    <property type="project" value="UniProtKB-ARBA"/>
</dbReference>
<dbReference type="InterPro" id="IPR003607">
    <property type="entry name" value="HD/PDEase_dom"/>
</dbReference>
<evidence type="ECO:0000259" key="3">
    <source>
        <dbReference type="PROSITE" id="PS50110"/>
    </source>
</evidence>
<dbReference type="Pfam" id="PF13487">
    <property type="entry name" value="HD_5"/>
    <property type="match status" value="1"/>
</dbReference>
<dbReference type="InterPro" id="IPR011006">
    <property type="entry name" value="CheY-like_superfamily"/>
</dbReference>
<dbReference type="Pfam" id="PF00072">
    <property type="entry name" value="Response_reg"/>
    <property type="match status" value="2"/>
</dbReference>
<sequence length="702" mass="81762">MASINHTFFSNYGFNTFVGFSIKEAREILVLNRVDYVILDLNLPDGNGLELINELKNSLIKIIVLTSEDNVYIKNIAYQKGIIDFIDKDKNFLYKISEIPKLIEQIEKNKNKNILIVDNSLSQIEKLKEILENRNYNILTTHNLKEAKILIEQNRIDLIFLDLQTQVDSYAFLIENKSDIFEKKKIRVVFLSDIIHNSLYRDAFRLGVKEILKKPYSIEELILKTDILINNKDIEDEMISSKKLLNQYKDTVDRSSIVSKTNAKGIITYANEAFCNISGYTKEELIGKPHNIVRHEEMDSLVFKEMWHTIKDLKIPWKGIVKNRKKDGSSYWVQTIINPILDKSGDVVEYIGIRTDITQIEKTKEYLKTQYDISQNNFQEVMNLSKLYENAIEQSNLILRLDKNKIITYADKEFYKISGFTKEDLVGKHYDFINRVSQNSKIEQMWEELSKGNIWKGQISNIFKDGKTHHFLATVVPIINLNGEILEYMSIRKEITDVIELHKEIEESQKEIIYKMGEIGESRSNETGNHVKRVANYSKLLATLYGLDEKECDILFTASPMHDIGKVGIPDSILNKPGKLDENEWKIMRKHCVIGYNILKNSKREILKAAAIVAMTHHEKWDGTGYPKGLKGEEIHIYGRITAIADVFDALGSHRCYKKAWEDEKIFELLRDEKDKHFDPKLIDLFFENIDKFIEIRDRYKD</sequence>
<proteinExistence type="predicted"/>